<dbReference type="AlphaFoldDB" id="A0ABD7Q674"/>
<accession>A0ABD7Q674</accession>
<dbReference type="Proteomes" id="UP000291600">
    <property type="component" value="Unassembled WGS sequence"/>
</dbReference>
<reference evidence="1 2" key="1">
    <citation type="submission" date="2019-02" db="EMBL/GenBank/DDBJ databases">
        <title>Comparative genomic analysis of the Hafnia genus genomes.</title>
        <authorList>
            <person name="Zhiqiu Y."/>
            <person name="Chao Y."/>
            <person name="Yuhui D."/>
            <person name="Di H."/>
            <person name="Bin L."/>
        </authorList>
    </citation>
    <scope>NUCLEOTIDE SEQUENCE [LARGE SCALE GENOMIC DNA]</scope>
    <source>
        <strain evidence="1 2">PCM_1210</strain>
    </source>
</reference>
<protein>
    <submittedName>
        <fullName evidence="1">General secretion pathway protein GspL</fullName>
    </submittedName>
</protein>
<evidence type="ECO:0000313" key="1">
    <source>
        <dbReference type="EMBL" id="TBL67085.1"/>
    </source>
</evidence>
<proteinExistence type="predicted"/>
<gene>
    <name evidence="1" type="ORF">EYY96_13065</name>
</gene>
<dbReference type="EMBL" id="SITJ01000072">
    <property type="protein sequence ID" value="TBL67085.1"/>
    <property type="molecule type" value="Genomic_DNA"/>
</dbReference>
<sequence length="34" mass="3714">MDGRDCCQTGQLSQVVADGALTLMWAVLTHFCSR</sequence>
<organism evidence="1 2">
    <name type="scientific">Hafnia alvei</name>
    <dbReference type="NCBI Taxonomy" id="569"/>
    <lineage>
        <taxon>Bacteria</taxon>
        <taxon>Pseudomonadati</taxon>
        <taxon>Pseudomonadota</taxon>
        <taxon>Gammaproteobacteria</taxon>
        <taxon>Enterobacterales</taxon>
        <taxon>Hafniaceae</taxon>
        <taxon>Hafnia</taxon>
    </lineage>
</organism>
<evidence type="ECO:0000313" key="2">
    <source>
        <dbReference type="Proteomes" id="UP000291600"/>
    </source>
</evidence>
<comment type="caution">
    <text evidence="1">The sequence shown here is derived from an EMBL/GenBank/DDBJ whole genome shotgun (WGS) entry which is preliminary data.</text>
</comment>
<name>A0ABD7Q674_HAFAL</name>